<protein>
    <submittedName>
        <fullName evidence="1">Uncharacterized protein</fullName>
    </submittedName>
</protein>
<name>A0A2P2Q368_RHIMU</name>
<sequence>MVILKTNVGSTIPGLTNCPNIYFNLFFHLHTIL</sequence>
<reference evidence="1" key="1">
    <citation type="submission" date="2018-02" db="EMBL/GenBank/DDBJ databases">
        <title>Rhizophora mucronata_Transcriptome.</title>
        <authorList>
            <person name="Meera S.P."/>
            <person name="Sreeshan A."/>
            <person name="Augustine A."/>
        </authorList>
    </citation>
    <scope>NUCLEOTIDE SEQUENCE</scope>
    <source>
        <tissue evidence="1">Leaf</tissue>
    </source>
</reference>
<accession>A0A2P2Q368</accession>
<organism evidence="1">
    <name type="scientific">Rhizophora mucronata</name>
    <name type="common">Asiatic mangrove</name>
    <dbReference type="NCBI Taxonomy" id="61149"/>
    <lineage>
        <taxon>Eukaryota</taxon>
        <taxon>Viridiplantae</taxon>
        <taxon>Streptophyta</taxon>
        <taxon>Embryophyta</taxon>
        <taxon>Tracheophyta</taxon>
        <taxon>Spermatophyta</taxon>
        <taxon>Magnoliopsida</taxon>
        <taxon>eudicotyledons</taxon>
        <taxon>Gunneridae</taxon>
        <taxon>Pentapetalae</taxon>
        <taxon>rosids</taxon>
        <taxon>fabids</taxon>
        <taxon>Malpighiales</taxon>
        <taxon>Rhizophoraceae</taxon>
        <taxon>Rhizophora</taxon>
    </lineage>
</organism>
<dbReference type="AlphaFoldDB" id="A0A2P2Q368"/>
<proteinExistence type="predicted"/>
<dbReference type="EMBL" id="GGEC01080900">
    <property type="protein sequence ID" value="MBX61384.1"/>
    <property type="molecule type" value="Transcribed_RNA"/>
</dbReference>
<evidence type="ECO:0000313" key="1">
    <source>
        <dbReference type="EMBL" id="MBX61384.1"/>
    </source>
</evidence>